<proteinExistence type="predicted"/>
<keyword evidence="2" id="KW-1185">Reference proteome</keyword>
<name>A0A8H7CG76_9AGAR</name>
<dbReference type="EMBL" id="JACAZH010000049">
    <property type="protein sequence ID" value="KAF7334318.1"/>
    <property type="molecule type" value="Genomic_DNA"/>
</dbReference>
<sequence>MEISVPKVDCDVRSRCVVSIRIEEIITNAFWIARWSLARNRKMDVHGTVTCQATAHPFQGSVELLYRNLVFFVLSMISIRQKAQEFCTIRQVVKGMRDSNVYIFNLIYAAGYRTYFNIPMYTVAPFRRCTWLNTAYSWN</sequence>
<dbReference type="AlphaFoldDB" id="A0A8H7CG76"/>
<evidence type="ECO:0000313" key="1">
    <source>
        <dbReference type="EMBL" id="KAF7334318.1"/>
    </source>
</evidence>
<reference evidence="1" key="1">
    <citation type="submission" date="2020-05" db="EMBL/GenBank/DDBJ databases">
        <title>Mycena genomes resolve the evolution of fungal bioluminescence.</title>
        <authorList>
            <person name="Tsai I.J."/>
        </authorList>
    </citation>
    <scope>NUCLEOTIDE SEQUENCE</scope>
    <source>
        <strain evidence="1">160909Yilan</strain>
    </source>
</reference>
<accession>A0A8H7CG76</accession>
<comment type="caution">
    <text evidence="1">The sequence shown here is derived from an EMBL/GenBank/DDBJ whole genome shotgun (WGS) entry which is preliminary data.</text>
</comment>
<gene>
    <name evidence="1" type="ORF">MSAN_02393600</name>
</gene>
<dbReference type="Proteomes" id="UP000623467">
    <property type="component" value="Unassembled WGS sequence"/>
</dbReference>
<evidence type="ECO:0000313" key="2">
    <source>
        <dbReference type="Proteomes" id="UP000623467"/>
    </source>
</evidence>
<organism evidence="1 2">
    <name type="scientific">Mycena sanguinolenta</name>
    <dbReference type="NCBI Taxonomy" id="230812"/>
    <lineage>
        <taxon>Eukaryota</taxon>
        <taxon>Fungi</taxon>
        <taxon>Dikarya</taxon>
        <taxon>Basidiomycota</taxon>
        <taxon>Agaricomycotina</taxon>
        <taxon>Agaricomycetes</taxon>
        <taxon>Agaricomycetidae</taxon>
        <taxon>Agaricales</taxon>
        <taxon>Marasmiineae</taxon>
        <taxon>Mycenaceae</taxon>
        <taxon>Mycena</taxon>
    </lineage>
</organism>
<protein>
    <submittedName>
        <fullName evidence="1">Uncharacterized protein</fullName>
    </submittedName>
</protein>